<accession>A0ABT0GTB6</accession>
<reference evidence="1" key="1">
    <citation type="submission" date="2022-04" db="EMBL/GenBank/DDBJ databases">
        <title>Roseibium sp. CAU 1639 isolated from mud.</title>
        <authorList>
            <person name="Kim W."/>
        </authorList>
    </citation>
    <scope>NUCLEOTIDE SEQUENCE</scope>
    <source>
        <strain evidence="1">CAU 1639</strain>
    </source>
</reference>
<evidence type="ECO:0000313" key="1">
    <source>
        <dbReference type="EMBL" id="MCK7612678.1"/>
    </source>
</evidence>
<name>A0ABT0GTB6_9HYPH</name>
<evidence type="ECO:0000313" key="2">
    <source>
        <dbReference type="Proteomes" id="UP001431221"/>
    </source>
</evidence>
<dbReference type="Pfam" id="PF20001">
    <property type="entry name" value="DUF6428"/>
    <property type="match status" value="1"/>
</dbReference>
<comment type="caution">
    <text evidence="1">The sequence shown here is derived from an EMBL/GenBank/DDBJ whole genome shotgun (WGS) entry which is preliminary data.</text>
</comment>
<dbReference type="InterPro" id="IPR045534">
    <property type="entry name" value="DUF6428"/>
</dbReference>
<proteinExistence type="predicted"/>
<protein>
    <submittedName>
        <fullName evidence="1">DUF6428 family protein</fullName>
    </submittedName>
</protein>
<gene>
    <name evidence="1" type="ORF">M0H32_10940</name>
</gene>
<keyword evidence="2" id="KW-1185">Reference proteome</keyword>
<sequence length="160" mass="16945">MTCNTLLETLDTLPEDVPLVFATPEGEIGDGYHVTELKLAHVTGIDCGARMNTWSEATLQLLDGTGEGHMPAGKFAGILRQSIGKVSGLGDVPLQVEFAHDNRGKRLYRLETPEMTDGRIVIGLRDTRAHCKPALDMKTALGSSAGCCGSGAAESADCCQ</sequence>
<organism evidence="1 2">
    <name type="scientific">Roseibium sediminicola</name>
    <dbReference type="NCBI Taxonomy" id="2933272"/>
    <lineage>
        <taxon>Bacteria</taxon>
        <taxon>Pseudomonadati</taxon>
        <taxon>Pseudomonadota</taxon>
        <taxon>Alphaproteobacteria</taxon>
        <taxon>Hyphomicrobiales</taxon>
        <taxon>Stappiaceae</taxon>
        <taxon>Roseibium</taxon>
    </lineage>
</organism>
<dbReference type="Proteomes" id="UP001431221">
    <property type="component" value="Unassembled WGS sequence"/>
</dbReference>
<dbReference type="EMBL" id="JALNMJ010000006">
    <property type="protein sequence ID" value="MCK7612678.1"/>
    <property type="molecule type" value="Genomic_DNA"/>
</dbReference>
<dbReference type="RefSeq" id="WP_248153802.1">
    <property type="nucleotide sequence ID" value="NZ_JALNMJ010000006.1"/>
</dbReference>